<dbReference type="GO" id="GO:0019867">
    <property type="term" value="C:outer membrane"/>
    <property type="evidence" value="ECO:0007669"/>
    <property type="project" value="InterPro"/>
</dbReference>
<dbReference type="SMART" id="SM01208">
    <property type="entry name" value="G5"/>
    <property type="match status" value="1"/>
</dbReference>
<dbReference type="InterPro" id="IPR036908">
    <property type="entry name" value="RlpA-like_sf"/>
</dbReference>
<dbReference type="EMBL" id="FQXU01000008">
    <property type="protein sequence ID" value="SHI22886.1"/>
    <property type="molecule type" value="Genomic_DNA"/>
</dbReference>
<dbReference type="InterPro" id="IPR011098">
    <property type="entry name" value="G5_dom"/>
</dbReference>
<name>A0A1M5ZF72_9CLOT</name>
<dbReference type="GO" id="GO:0009254">
    <property type="term" value="P:peptidoglycan turnover"/>
    <property type="evidence" value="ECO:0007669"/>
    <property type="project" value="InterPro"/>
</dbReference>
<dbReference type="InterPro" id="IPR010611">
    <property type="entry name" value="3D_dom"/>
</dbReference>
<sequence length="341" mass="37774">MVEKFKQHFKRVFSNGPKAKIVLCSIVTSVLILTIYNMRTTVIVRIDNEEQRIVTYKGTVKGALQSNDITLGEKDKVSPQLEDRINDDDIISIKRAVPIEVYVDGETLEIQTAESNIEDMLEAENITLNEDDKLSISADTLITEDLKLKVTRVETKDIVETQALDYQTVVKNDDSMDKGMSKVVQEGTQGEKEVTVKVIYEDGVEVERKVVGEKITKEPTSKVVHQGTLSYVALSRGGDSKLYYKQALSVKASAYAGDGITATGTVPKRNPSGLSTIAVDPRVIPLGTKVYVEGYGYAVAEDTGGAIKNNKIDIFMNSTRECYQWGVRTVNLYVVAYPGQW</sequence>
<dbReference type="CDD" id="cd22786">
    <property type="entry name" value="DPBB_YuiC-like"/>
    <property type="match status" value="1"/>
</dbReference>
<dbReference type="Proteomes" id="UP000184241">
    <property type="component" value="Unassembled WGS sequence"/>
</dbReference>
<evidence type="ECO:0000259" key="3">
    <source>
        <dbReference type="PROSITE" id="PS51109"/>
    </source>
</evidence>
<dbReference type="PANTHER" id="PTHR39160:SF4">
    <property type="entry name" value="RESUSCITATION-PROMOTING FACTOR RPFB"/>
    <property type="match status" value="1"/>
</dbReference>
<keyword evidence="1" id="KW-0732">Signal</keyword>
<protein>
    <recommendedName>
        <fullName evidence="3">G5 domain-containing protein</fullName>
    </recommendedName>
</protein>
<dbReference type="Pfam" id="PF03990">
    <property type="entry name" value="DUF348"/>
    <property type="match status" value="2"/>
</dbReference>
<reference evidence="4 5" key="1">
    <citation type="submission" date="2016-11" db="EMBL/GenBank/DDBJ databases">
        <authorList>
            <person name="Jaros S."/>
            <person name="Januszkiewicz K."/>
            <person name="Wedrychowicz H."/>
        </authorList>
    </citation>
    <scope>NUCLEOTIDE SEQUENCE [LARGE SCALE GENOMIC DNA]</scope>
    <source>
        <strain evidence="4 5">DSM 6191</strain>
    </source>
</reference>
<evidence type="ECO:0000256" key="2">
    <source>
        <dbReference type="SAM" id="Phobius"/>
    </source>
</evidence>
<dbReference type="RefSeq" id="WP_073020517.1">
    <property type="nucleotide sequence ID" value="NZ_FQXU01000008.1"/>
</dbReference>
<dbReference type="Gene3D" id="2.40.40.10">
    <property type="entry name" value="RlpA-like domain"/>
    <property type="match status" value="1"/>
</dbReference>
<evidence type="ECO:0000313" key="5">
    <source>
        <dbReference type="Proteomes" id="UP000184241"/>
    </source>
</evidence>
<dbReference type="SUPFAM" id="SSF50685">
    <property type="entry name" value="Barwin-like endoglucanases"/>
    <property type="match status" value="1"/>
</dbReference>
<keyword evidence="2" id="KW-1133">Transmembrane helix</keyword>
<dbReference type="GO" id="GO:0004553">
    <property type="term" value="F:hydrolase activity, hydrolyzing O-glycosyl compounds"/>
    <property type="evidence" value="ECO:0007669"/>
    <property type="project" value="InterPro"/>
</dbReference>
<keyword evidence="2" id="KW-0812">Transmembrane</keyword>
<dbReference type="PANTHER" id="PTHR39160">
    <property type="entry name" value="CELL WALL-BINDING PROTEIN YOCH"/>
    <property type="match status" value="1"/>
</dbReference>
<proteinExistence type="predicted"/>
<accession>A0A1M5ZF72</accession>
<organism evidence="4 5">
    <name type="scientific">Clostridium intestinale DSM 6191</name>
    <dbReference type="NCBI Taxonomy" id="1121320"/>
    <lineage>
        <taxon>Bacteria</taxon>
        <taxon>Bacillati</taxon>
        <taxon>Bacillota</taxon>
        <taxon>Clostridia</taxon>
        <taxon>Eubacteriales</taxon>
        <taxon>Clostridiaceae</taxon>
        <taxon>Clostridium</taxon>
    </lineage>
</organism>
<dbReference type="InterPro" id="IPR007137">
    <property type="entry name" value="DUF348"/>
</dbReference>
<dbReference type="PROSITE" id="PS51109">
    <property type="entry name" value="G5"/>
    <property type="match status" value="1"/>
</dbReference>
<feature type="transmembrane region" description="Helical" evidence="2">
    <location>
        <begin position="21"/>
        <end position="38"/>
    </location>
</feature>
<feature type="domain" description="G5" evidence="3">
    <location>
        <begin position="150"/>
        <end position="230"/>
    </location>
</feature>
<dbReference type="Pfam" id="PF06725">
    <property type="entry name" value="3D"/>
    <property type="match status" value="1"/>
</dbReference>
<gene>
    <name evidence="4" type="ORF">SAMN02745941_02923</name>
</gene>
<dbReference type="Pfam" id="PF07501">
    <property type="entry name" value="G5"/>
    <property type="match status" value="1"/>
</dbReference>
<evidence type="ECO:0000256" key="1">
    <source>
        <dbReference type="ARBA" id="ARBA00022729"/>
    </source>
</evidence>
<evidence type="ECO:0000313" key="4">
    <source>
        <dbReference type="EMBL" id="SHI22886.1"/>
    </source>
</evidence>
<dbReference type="Gene3D" id="2.20.230.10">
    <property type="entry name" value="Resuscitation-promoting factor rpfb"/>
    <property type="match status" value="1"/>
</dbReference>
<dbReference type="AlphaFoldDB" id="A0A1M5ZF72"/>
<dbReference type="InterPro" id="IPR051933">
    <property type="entry name" value="Resuscitation_pf_RpfB"/>
</dbReference>
<keyword evidence="2" id="KW-0472">Membrane</keyword>